<dbReference type="RefSeq" id="WP_186344494.1">
    <property type="nucleotide sequence ID" value="NZ_BMMR01000001.1"/>
</dbReference>
<evidence type="ECO:0000313" key="2">
    <source>
        <dbReference type="EMBL" id="MBC2959257.1"/>
    </source>
</evidence>
<evidence type="ECO:0000256" key="1">
    <source>
        <dbReference type="SAM" id="MobiDB-lite"/>
    </source>
</evidence>
<keyword evidence="3" id="KW-1185">Reference proteome</keyword>
<feature type="compositionally biased region" description="Basic and acidic residues" evidence="1">
    <location>
        <begin position="20"/>
        <end position="29"/>
    </location>
</feature>
<gene>
    <name evidence="2" type="ORF">H7344_02965</name>
</gene>
<feature type="region of interest" description="Disordered" evidence="1">
    <location>
        <begin position="1"/>
        <end position="36"/>
    </location>
</feature>
<proteinExistence type="predicted"/>
<name>A0ABR6U491_9ACTN</name>
<dbReference type="Proteomes" id="UP000604001">
    <property type="component" value="Unassembled WGS sequence"/>
</dbReference>
<accession>A0ABR6U491</accession>
<protein>
    <submittedName>
        <fullName evidence="2">Uncharacterized protein</fullName>
    </submittedName>
</protein>
<comment type="caution">
    <text evidence="2">The sequence shown here is derived from an EMBL/GenBank/DDBJ whole genome shotgun (WGS) entry which is preliminary data.</text>
</comment>
<organism evidence="2 3">
    <name type="scientific">Nocardioides deserti</name>
    <dbReference type="NCBI Taxonomy" id="1588644"/>
    <lineage>
        <taxon>Bacteria</taxon>
        <taxon>Bacillati</taxon>
        <taxon>Actinomycetota</taxon>
        <taxon>Actinomycetes</taxon>
        <taxon>Propionibacteriales</taxon>
        <taxon>Nocardioidaceae</taxon>
        <taxon>Nocardioides</taxon>
    </lineage>
</organism>
<evidence type="ECO:0000313" key="3">
    <source>
        <dbReference type="Proteomes" id="UP000604001"/>
    </source>
</evidence>
<reference evidence="2 3" key="1">
    <citation type="submission" date="2020-08" db="EMBL/GenBank/DDBJ databases">
        <title>novel species in genus Nocardioides.</title>
        <authorList>
            <person name="Zhang G."/>
        </authorList>
    </citation>
    <scope>NUCLEOTIDE SEQUENCE [LARGE SCALE GENOMIC DNA]</scope>
    <source>
        <strain evidence="2 3">SC8A-24</strain>
    </source>
</reference>
<sequence length="126" mass="13890">MQSNVVADGLIPAPGPDGLPAKRKDDSKSNHFGNCQGSSRVKLRTTLMTNGEIEVVGVVFSDDDDVWTWKFKHNDDFSFMGEVKAKDADRSFRIVRFMVDLYGADDVLFRAVNQKTGEACKAEGTA</sequence>
<dbReference type="EMBL" id="JACMYC010000001">
    <property type="protein sequence ID" value="MBC2959257.1"/>
    <property type="molecule type" value="Genomic_DNA"/>
</dbReference>